<dbReference type="EMBL" id="CCKQ01010696">
    <property type="protein sequence ID" value="CDW82232.1"/>
    <property type="molecule type" value="Genomic_DNA"/>
</dbReference>
<evidence type="ECO:0000313" key="2">
    <source>
        <dbReference type="Proteomes" id="UP000039865"/>
    </source>
</evidence>
<reference evidence="1 2" key="1">
    <citation type="submission" date="2014-06" db="EMBL/GenBank/DDBJ databases">
        <authorList>
            <person name="Swart Estienne"/>
        </authorList>
    </citation>
    <scope>NUCLEOTIDE SEQUENCE [LARGE SCALE GENOMIC DNA]</scope>
    <source>
        <strain evidence="1 2">130c</strain>
    </source>
</reference>
<dbReference type="Gene3D" id="3.10.20.90">
    <property type="entry name" value="Phosphatidylinositol 3-kinase Catalytic Subunit, Chain A, domain 1"/>
    <property type="match status" value="1"/>
</dbReference>
<dbReference type="Proteomes" id="UP000039865">
    <property type="component" value="Unassembled WGS sequence"/>
</dbReference>
<dbReference type="SUPFAM" id="SSF54236">
    <property type="entry name" value="Ubiquitin-like"/>
    <property type="match status" value="1"/>
</dbReference>
<dbReference type="InterPro" id="IPR029071">
    <property type="entry name" value="Ubiquitin-like_domsf"/>
</dbReference>
<dbReference type="AlphaFoldDB" id="A0A078ALE8"/>
<protein>
    <submittedName>
        <fullName evidence="1">Uncharacterized protein</fullName>
    </submittedName>
</protein>
<keyword evidence="2" id="KW-1185">Reference proteome</keyword>
<organism evidence="1 2">
    <name type="scientific">Stylonychia lemnae</name>
    <name type="common">Ciliate</name>
    <dbReference type="NCBI Taxonomy" id="5949"/>
    <lineage>
        <taxon>Eukaryota</taxon>
        <taxon>Sar</taxon>
        <taxon>Alveolata</taxon>
        <taxon>Ciliophora</taxon>
        <taxon>Intramacronucleata</taxon>
        <taxon>Spirotrichea</taxon>
        <taxon>Stichotrichia</taxon>
        <taxon>Sporadotrichida</taxon>
        <taxon>Oxytrichidae</taxon>
        <taxon>Stylonychinae</taxon>
        <taxon>Stylonychia</taxon>
    </lineage>
</organism>
<proteinExistence type="predicted"/>
<sequence length="158" mass="19302">MRKKQNKYQNLKKSKLMNYLETLYVIQHHLNFVQGIQSIIFEQSNNDQMENHVMCILQPYKNFSDKKRVEGQYKKLKLPKSLKVMELIYLIKAMLGRYKKEQSLYLFARKRSNNKKRLSRDRFCFIKYSDKIEDVYQKYKWEQESILVICYAFEIFLG</sequence>
<name>A0A078ALE8_STYLE</name>
<dbReference type="InParanoid" id="A0A078ALE8"/>
<evidence type="ECO:0000313" key="1">
    <source>
        <dbReference type="EMBL" id="CDW82232.1"/>
    </source>
</evidence>
<accession>A0A078ALE8</accession>
<gene>
    <name evidence="1" type="primary">Contig11806.g12622</name>
    <name evidence="1" type="ORF">STYLEM_11262</name>
</gene>